<dbReference type="PANTHER" id="PTHR44757">
    <property type="entry name" value="DIGUANYLATE CYCLASE DGCP"/>
    <property type="match status" value="1"/>
</dbReference>
<dbReference type="CDD" id="cd00130">
    <property type="entry name" value="PAS"/>
    <property type="match status" value="1"/>
</dbReference>
<dbReference type="InterPro" id="IPR035965">
    <property type="entry name" value="PAS-like_dom_sf"/>
</dbReference>
<feature type="domain" description="PAC" evidence="2">
    <location>
        <begin position="353"/>
        <end position="403"/>
    </location>
</feature>
<feature type="transmembrane region" description="Helical" evidence="1">
    <location>
        <begin position="123"/>
        <end position="146"/>
    </location>
</feature>
<keyword evidence="1" id="KW-1133">Transmembrane helix</keyword>
<dbReference type="Pfam" id="PF00990">
    <property type="entry name" value="GGDEF"/>
    <property type="match status" value="1"/>
</dbReference>
<proteinExistence type="predicted"/>
<dbReference type="PROSITE" id="PS50113">
    <property type="entry name" value="PAC"/>
    <property type="match status" value="1"/>
</dbReference>
<dbReference type="InterPro" id="IPR052155">
    <property type="entry name" value="Biofilm_reg_signaling"/>
</dbReference>
<keyword evidence="1" id="KW-0812">Transmembrane</keyword>
<dbReference type="Gene3D" id="3.20.20.450">
    <property type="entry name" value="EAL domain"/>
    <property type="match status" value="1"/>
</dbReference>
<dbReference type="PANTHER" id="PTHR44757:SF2">
    <property type="entry name" value="BIOFILM ARCHITECTURE MAINTENANCE PROTEIN MBAA"/>
    <property type="match status" value="1"/>
</dbReference>
<feature type="transmembrane region" description="Helical" evidence="1">
    <location>
        <begin position="20"/>
        <end position="38"/>
    </location>
</feature>
<keyword evidence="7" id="KW-1185">Reference proteome</keyword>
<name>A0ABN1DBC1_9GAMM</name>
<dbReference type="PROSITE" id="PS50887">
    <property type="entry name" value="GGDEF"/>
    <property type="match status" value="1"/>
</dbReference>
<dbReference type="Pfam" id="PF03707">
    <property type="entry name" value="MHYT"/>
    <property type="match status" value="2"/>
</dbReference>
<evidence type="ECO:0000259" key="3">
    <source>
        <dbReference type="PROSITE" id="PS50883"/>
    </source>
</evidence>
<dbReference type="SUPFAM" id="SSF55785">
    <property type="entry name" value="PYP-like sensor domain (PAS domain)"/>
    <property type="match status" value="1"/>
</dbReference>
<dbReference type="Pfam" id="PF08447">
    <property type="entry name" value="PAS_3"/>
    <property type="match status" value="1"/>
</dbReference>
<dbReference type="Gene3D" id="3.30.70.270">
    <property type="match status" value="1"/>
</dbReference>
<feature type="transmembrane region" description="Helical" evidence="1">
    <location>
        <begin position="94"/>
        <end position="114"/>
    </location>
</feature>
<dbReference type="EMBL" id="BAAAEO010000001">
    <property type="protein sequence ID" value="GAA0539099.1"/>
    <property type="molecule type" value="Genomic_DNA"/>
</dbReference>
<gene>
    <name evidence="6" type="ORF">GCM10009098_03290</name>
</gene>
<evidence type="ECO:0000259" key="2">
    <source>
        <dbReference type="PROSITE" id="PS50113"/>
    </source>
</evidence>
<dbReference type="SUPFAM" id="SSF141868">
    <property type="entry name" value="EAL domain-like"/>
    <property type="match status" value="1"/>
</dbReference>
<evidence type="ECO:0000313" key="6">
    <source>
        <dbReference type="EMBL" id="GAA0539099.1"/>
    </source>
</evidence>
<feature type="transmembrane region" description="Helical" evidence="1">
    <location>
        <begin position="152"/>
        <end position="175"/>
    </location>
</feature>
<feature type="transmembrane region" description="Helical" evidence="1">
    <location>
        <begin position="58"/>
        <end position="82"/>
    </location>
</feature>
<sequence>MSLLAFTDPTTDLSVAYHGHHAMALVILSLLIAILAAYTSFSHRHLMRGAEKPRSARLWHASGAVAMGLGVWAMHFTGMMSLQLPVEVGYRLDVTLLSVLPAIAAAYVTLRVVASTGQSVKRIVAGGVLMGAGIGCMHYIGMAAMVLQAERLYNPAMFGLSIVVAVVMATLALGIRPWLTNKVVSKPLLECISSIVMGMAIASMHYVAMHATVFLPARLSSPDTVVMSKHTLGTLAVVVAVGILMLATVAVMMRQRITAAERSSDVANEQARILSTRLERIASRVPGLVYEFRLGDDGSFTFPYASDAIRDIYRISPEQASIDAMPVMLVLHPDDRDSMRQSIYHSAQHLSPWQLEYRVLTEQNEVRWLFGNAMPERDASGVRWSGFITDISQRKATEQHIHQLAFFDSLTGLYNRRKVQQSLQDLCAQFDARKQSGAVILVDVDNFKRINDTQGHKAGDELLKQVALRLEQFAPPGSICGRLSSDEFALLVIDLPAQLPLTQYQLQQFADELLKALAQPYAISGHYYSSSVSLGYCVFNDTSVSADELLKRADIAVSHAKAAGGNCQVMFEDEMYQQIQQRFAMENALAKAVALNQLSLHYQPQLTDTGRVVGVEALLRWHCPELGMVSPAEFIPLAEETGLIEDIGFWVLHQACQQLQQWQADPLLAAVTMSVNISARQFYLPEFVSIVQQCIEQYQFAPQHLMLELTESLILADLEDAVARMQQIKQLGVKFSMDDFGTGYSSLSYLSRLPFDEVKIDQYFVRSGSSGQPRDWVIVDAIVGIANTYGMKLVAEGVETAAQQALLRQSGCRCYQGYLYAKPAPAADTEHWIRQYLQQQTTS</sequence>
<evidence type="ECO:0000256" key="1">
    <source>
        <dbReference type="PROSITE-ProRule" id="PRU00244"/>
    </source>
</evidence>
<dbReference type="SMART" id="SM00267">
    <property type="entry name" value="GGDEF"/>
    <property type="match status" value="1"/>
</dbReference>
<feature type="domain" description="EAL" evidence="3">
    <location>
        <begin position="582"/>
        <end position="837"/>
    </location>
</feature>
<dbReference type="SUPFAM" id="SSF55073">
    <property type="entry name" value="Nucleotide cyclase"/>
    <property type="match status" value="1"/>
</dbReference>
<dbReference type="InterPro" id="IPR000160">
    <property type="entry name" value="GGDEF_dom"/>
</dbReference>
<evidence type="ECO:0000259" key="4">
    <source>
        <dbReference type="PROSITE" id="PS50887"/>
    </source>
</evidence>
<keyword evidence="1" id="KW-0472">Membrane</keyword>
<dbReference type="InterPro" id="IPR035919">
    <property type="entry name" value="EAL_sf"/>
</dbReference>
<feature type="domain" description="GGDEF" evidence="4">
    <location>
        <begin position="435"/>
        <end position="573"/>
    </location>
</feature>
<dbReference type="InterPro" id="IPR000014">
    <property type="entry name" value="PAS"/>
</dbReference>
<reference evidence="6 7" key="1">
    <citation type="journal article" date="2019" name="Int. J. Syst. Evol. Microbiol.">
        <title>The Global Catalogue of Microorganisms (GCM) 10K type strain sequencing project: providing services to taxonomists for standard genome sequencing and annotation.</title>
        <authorList>
            <consortium name="The Broad Institute Genomics Platform"/>
            <consortium name="The Broad Institute Genome Sequencing Center for Infectious Disease"/>
            <person name="Wu L."/>
            <person name="Ma J."/>
        </authorList>
    </citation>
    <scope>NUCLEOTIDE SEQUENCE [LARGE SCALE GENOMIC DNA]</scope>
    <source>
        <strain evidence="6 7">JCM 14331</strain>
    </source>
</reference>
<dbReference type="SMART" id="SM00052">
    <property type="entry name" value="EAL"/>
    <property type="match status" value="1"/>
</dbReference>
<dbReference type="InterPro" id="IPR043128">
    <property type="entry name" value="Rev_trsase/Diguanyl_cyclase"/>
</dbReference>
<dbReference type="CDD" id="cd01948">
    <property type="entry name" value="EAL"/>
    <property type="match status" value="1"/>
</dbReference>
<dbReference type="InterPro" id="IPR029787">
    <property type="entry name" value="Nucleotide_cyclase"/>
</dbReference>
<dbReference type="InterPro" id="IPR005330">
    <property type="entry name" value="MHYT_dom"/>
</dbReference>
<comment type="caution">
    <text evidence="6">The sequence shown here is derived from an EMBL/GenBank/DDBJ whole genome shotgun (WGS) entry which is preliminary data.</text>
</comment>
<dbReference type="Pfam" id="PF00563">
    <property type="entry name" value="EAL"/>
    <property type="match status" value="1"/>
</dbReference>
<organism evidence="6 7">
    <name type="scientific">Rheinheimera aquimaris</name>
    <dbReference type="NCBI Taxonomy" id="412437"/>
    <lineage>
        <taxon>Bacteria</taxon>
        <taxon>Pseudomonadati</taxon>
        <taxon>Pseudomonadota</taxon>
        <taxon>Gammaproteobacteria</taxon>
        <taxon>Chromatiales</taxon>
        <taxon>Chromatiaceae</taxon>
        <taxon>Rheinheimera</taxon>
    </lineage>
</organism>
<dbReference type="NCBIfam" id="TIGR00254">
    <property type="entry name" value="GGDEF"/>
    <property type="match status" value="1"/>
</dbReference>
<evidence type="ECO:0000259" key="5">
    <source>
        <dbReference type="PROSITE" id="PS50924"/>
    </source>
</evidence>
<dbReference type="PROSITE" id="PS50924">
    <property type="entry name" value="MHYT"/>
    <property type="match status" value="1"/>
</dbReference>
<protein>
    <submittedName>
        <fullName evidence="6">EAL domain-containing protein</fullName>
    </submittedName>
</protein>
<feature type="transmembrane region" description="Helical" evidence="1">
    <location>
        <begin position="187"/>
        <end position="211"/>
    </location>
</feature>
<evidence type="ECO:0000313" key="7">
    <source>
        <dbReference type="Proteomes" id="UP001501169"/>
    </source>
</evidence>
<feature type="transmembrane region" description="Helical" evidence="1">
    <location>
        <begin position="231"/>
        <end position="253"/>
    </location>
</feature>
<dbReference type="Proteomes" id="UP001501169">
    <property type="component" value="Unassembled WGS sequence"/>
</dbReference>
<dbReference type="InterPro" id="IPR013655">
    <property type="entry name" value="PAS_fold_3"/>
</dbReference>
<dbReference type="InterPro" id="IPR001633">
    <property type="entry name" value="EAL_dom"/>
</dbReference>
<dbReference type="InterPro" id="IPR000700">
    <property type="entry name" value="PAS-assoc_C"/>
</dbReference>
<accession>A0ABN1DBC1</accession>
<dbReference type="PROSITE" id="PS50883">
    <property type="entry name" value="EAL"/>
    <property type="match status" value="1"/>
</dbReference>
<dbReference type="Gene3D" id="3.30.450.20">
    <property type="entry name" value="PAS domain"/>
    <property type="match status" value="1"/>
</dbReference>
<dbReference type="RefSeq" id="WP_226765747.1">
    <property type="nucleotide sequence ID" value="NZ_BAAAEO010000001.1"/>
</dbReference>
<feature type="domain" description="MHYT" evidence="5">
    <location>
        <begin position="21"/>
        <end position="215"/>
    </location>
</feature>
<dbReference type="CDD" id="cd01949">
    <property type="entry name" value="GGDEF"/>
    <property type="match status" value="1"/>
</dbReference>